<sequence length="526" mass="54451">MNPNTITTHSTGLDTTKDSNYQGSSLQSQSQAQQQANDGQLASETLSGAYGSNNRAQNEARLPVQQQSRDGQYQSGLSRLGNPLDLSTHGNYHQQQQQQQEHPQTHGFHTPSSTLDNPLNQDTTGTDHGRLNQNITGTHRGHLGQDTTGTGIGRQGGLTASSATGGITGSAGTYDASNYHDPTTTGLTNLDPSGHRDRAISSGKAAHVSSGNPSSNTPIADIHQSGHKNYGNPLGDHQVPGPRPSGVNTHQQLQETTGIHRSEHPTTARGSRDYSHDSTASNAYNQTDRFGGGSSGHNANTKIGPNVPGVGVTSTAGHYRDSSAQHKTGMQTAAAEGHGSSGISSGNVAAAPSIPPRPAGVSGDNNRSDKPSHNTTGSGGGLGASDYSNKALGTTTLGVGANAYQSQQQTTDDHPHQHHTSGTSHAHSGNTGKPGHTDTPALLSGANARPTAEAPKPSLGDRIKGVALKAAGSLTGNEAKKEEGQQLKSPPGHHQPAQQPPLNSKWVGNGECGPLYILQPPFQHPV</sequence>
<feature type="compositionally biased region" description="Polar residues" evidence="1">
    <location>
        <begin position="42"/>
        <end position="57"/>
    </location>
</feature>
<feature type="region of interest" description="Disordered" evidence="1">
    <location>
        <begin position="178"/>
        <end position="387"/>
    </location>
</feature>
<feature type="compositionally biased region" description="Polar residues" evidence="1">
    <location>
        <begin position="180"/>
        <end position="191"/>
    </location>
</feature>
<proteinExistence type="predicted"/>
<feature type="compositionally biased region" description="Polar residues" evidence="1">
    <location>
        <begin position="1"/>
        <end position="14"/>
    </location>
</feature>
<feature type="compositionally biased region" description="Low complexity" evidence="1">
    <location>
        <begin position="490"/>
        <end position="501"/>
    </location>
</feature>
<dbReference type="Proteomes" id="UP000268162">
    <property type="component" value="Unassembled WGS sequence"/>
</dbReference>
<feature type="region of interest" description="Disordered" evidence="1">
    <location>
        <begin position="405"/>
        <end position="513"/>
    </location>
</feature>
<feature type="compositionally biased region" description="Polar residues" evidence="1">
    <location>
        <begin position="277"/>
        <end position="288"/>
    </location>
</feature>
<accession>A0A4P9ZV05</accession>
<protein>
    <submittedName>
        <fullName evidence="2">Uncharacterized protein</fullName>
    </submittedName>
</protein>
<organism evidence="2 3">
    <name type="scientific">Dimargaris cristalligena</name>
    <dbReference type="NCBI Taxonomy" id="215637"/>
    <lineage>
        <taxon>Eukaryota</taxon>
        <taxon>Fungi</taxon>
        <taxon>Fungi incertae sedis</taxon>
        <taxon>Zoopagomycota</taxon>
        <taxon>Kickxellomycotina</taxon>
        <taxon>Dimargaritomycetes</taxon>
        <taxon>Dimargaritales</taxon>
        <taxon>Dimargaritaceae</taxon>
        <taxon>Dimargaris</taxon>
    </lineage>
</organism>
<name>A0A4P9ZV05_9FUNG</name>
<feature type="compositionally biased region" description="Low complexity" evidence="1">
    <location>
        <begin position="19"/>
        <end position="41"/>
    </location>
</feature>
<feature type="region of interest" description="Disordered" evidence="1">
    <location>
        <begin position="1"/>
        <end position="164"/>
    </location>
</feature>
<feature type="compositionally biased region" description="Basic and acidic residues" evidence="1">
    <location>
        <begin position="258"/>
        <end position="276"/>
    </location>
</feature>
<dbReference type="EMBL" id="ML002501">
    <property type="protein sequence ID" value="RKP37395.1"/>
    <property type="molecule type" value="Genomic_DNA"/>
</dbReference>
<feature type="compositionally biased region" description="Polar residues" evidence="1">
    <location>
        <begin position="110"/>
        <end position="124"/>
    </location>
</feature>
<feature type="compositionally biased region" description="Polar residues" evidence="1">
    <location>
        <begin position="209"/>
        <end position="218"/>
    </location>
</feature>
<feature type="compositionally biased region" description="Polar residues" evidence="1">
    <location>
        <begin position="246"/>
        <end position="257"/>
    </location>
</feature>
<dbReference type="AlphaFoldDB" id="A0A4P9ZV05"/>
<evidence type="ECO:0000256" key="1">
    <source>
        <dbReference type="SAM" id="MobiDB-lite"/>
    </source>
</evidence>
<keyword evidence="3" id="KW-1185">Reference proteome</keyword>
<feature type="compositionally biased region" description="Low complexity" evidence="1">
    <location>
        <begin position="420"/>
        <end position="431"/>
    </location>
</feature>
<gene>
    <name evidence="2" type="ORF">BJ085DRAFT_39809</name>
</gene>
<feature type="compositionally biased region" description="Polar residues" evidence="1">
    <location>
        <begin position="64"/>
        <end position="77"/>
    </location>
</feature>
<evidence type="ECO:0000313" key="3">
    <source>
        <dbReference type="Proteomes" id="UP000268162"/>
    </source>
</evidence>
<reference evidence="3" key="1">
    <citation type="journal article" date="2018" name="Nat. Microbiol.">
        <title>Leveraging single-cell genomics to expand the fungal tree of life.</title>
        <authorList>
            <person name="Ahrendt S.R."/>
            <person name="Quandt C.A."/>
            <person name="Ciobanu D."/>
            <person name="Clum A."/>
            <person name="Salamov A."/>
            <person name="Andreopoulos B."/>
            <person name="Cheng J.F."/>
            <person name="Woyke T."/>
            <person name="Pelin A."/>
            <person name="Henrissat B."/>
            <person name="Reynolds N.K."/>
            <person name="Benny G.L."/>
            <person name="Smith M.E."/>
            <person name="James T.Y."/>
            <person name="Grigoriev I.V."/>
        </authorList>
    </citation>
    <scope>NUCLEOTIDE SEQUENCE [LARGE SCALE GENOMIC DNA]</scope>
    <source>
        <strain evidence="3">RSA 468</strain>
    </source>
</reference>
<evidence type="ECO:0000313" key="2">
    <source>
        <dbReference type="EMBL" id="RKP37395.1"/>
    </source>
</evidence>